<dbReference type="PANTHER" id="PTHR30023">
    <property type="entry name" value="D-ALANYL-D-ALANINE CARBOXYPEPTIDASE"/>
    <property type="match status" value="1"/>
</dbReference>
<dbReference type="AlphaFoldDB" id="A0A844HNI0"/>
<dbReference type="GO" id="GO:0009002">
    <property type="term" value="F:serine-type D-Ala-D-Ala carboxypeptidase activity"/>
    <property type="evidence" value="ECO:0007669"/>
    <property type="project" value="UniProtKB-EC"/>
</dbReference>
<dbReference type="Gene3D" id="3.40.710.10">
    <property type="entry name" value="DD-peptidase/beta-lactamase superfamily"/>
    <property type="match status" value="2"/>
</dbReference>
<dbReference type="SUPFAM" id="SSF56601">
    <property type="entry name" value="beta-lactamase/transpeptidase-like"/>
    <property type="match status" value="1"/>
</dbReference>
<dbReference type="InterPro" id="IPR006311">
    <property type="entry name" value="TAT_signal"/>
</dbReference>
<keyword evidence="3" id="KW-0645">Protease</keyword>
<gene>
    <name evidence="3" type="primary">dacB</name>
    <name evidence="3" type="ORF">GL300_12215</name>
</gene>
<evidence type="ECO:0000313" key="3">
    <source>
        <dbReference type="EMBL" id="MTH59974.1"/>
    </source>
</evidence>
<evidence type="ECO:0000313" key="4">
    <source>
        <dbReference type="Proteomes" id="UP000449846"/>
    </source>
</evidence>
<dbReference type="PANTHER" id="PTHR30023:SF0">
    <property type="entry name" value="PENICILLIN-SENSITIVE CARBOXYPEPTIDASE A"/>
    <property type="match status" value="1"/>
</dbReference>
<dbReference type="EC" id="3.4.16.4" evidence="3"/>
<dbReference type="GO" id="GO:0006508">
    <property type="term" value="P:proteolysis"/>
    <property type="evidence" value="ECO:0007669"/>
    <property type="project" value="InterPro"/>
</dbReference>
<dbReference type="PROSITE" id="PS51318">
    <property type="entry name" value="TAT"/>
    <property type="match status" value="1"/>
</dbReference>
<dbReference type="InterPro" id="IPR000667">
    <property type="entry name" value="Peptidase_S13"/>
</dbReference>
<keyword evidence="4" id="KW-1185">Reference proteome</keyword>
<dbReference type="InterPro" id="IPR012338">
    <property type="entry name" value="Beta-lactam/transpept-like"/>
</dbReference>
<dbReference type="RefSeq" id="WP_155039911.1">
    <property type="nucleotide sequence ID" value="NZ_JBHGCD010000009.1"/>
</dbReference>
<name>A0A844HNI0_9RHOB</name>
<comment type="caution">
    <text evidence="3">The sequence shown here is derived from an EMBL/GenBank/DDBJ whole genome shotgun (WGS) entry which is preliminary data.</text>
</comment>
<dbReference type="NCBIfam" id="TIGR00666">
    <property type="entry name" value="PBP4"/>
    <property type="match status" value="1"/>
</dbReference>
<organism evidence="3 4">
    <name type="scientific">Paracoccus litorisediminis</name>
    <dbReference type="NCBI Taxonomy" id="2006130"/>
    <lineage>
        <taxon>Bacteria</taxon>
        <taxon>Pseudomonadati</taxon>
        <taxon>Pseudomonadota</taxon>
        <taxon>Alphaproteobacteria</taxon>
        <taxon>Rhodobacterales</taxon>
        <taxon>Paracoccaceae</taxon>
        <taxon>Paracoccus</taxon>
    </lineage>
</organism>
<dbReference type="PRINTS" id="PR00922">
    <property type="entry name" value="DADACBPTASE3"/>
</dbReference>
<proteinExistence type="inferred from homology"/>
<accession>A0A844HNI0</accession>
<comment type="similarity">
    <text evidence="1">Belongs to the peptidase S13 family.</text>
</comment>
<reference evidence="3 4" key="1">
    <citation type="submission" date="2019-11" db="EMBL/GenBank/DDBJ databases">
        <authorList>
            <person name="Dong K."/>
        </authorList>
    </citation>
    <scope>NUCLEOTIDE SEQUENCE [LARGE SCALE GENOMIC DNA]</scope>
    <source>
        <strain evidence="3 4">NBRC 112902</strain>
    </source>
</reference>
<dbReference type="GO" id="GO:0000270">
    <property type="term" value="P:peptidoglycan metabolic process"/>
    <property type="evidence" value="ECO:0007669"/>
    <property type="project" value="TreeGrafter"/>
</dbReference>
<evidence type="ECO:0000256" key="1">
    <source>
        <dbReference type="ARBA" id="ARBA00006096"/>
    </source>
</evidence>
<dbReference type="Proteomes" id="UP000449846">
    <property type="component" value="Unassembled WGS sequence"/>
</dbReference>
<dbReference type="OrthoDB" id="5372081at2"/>
<dbReference type="EMBL" id="WMIG01000005">
    <property type="protein sequence ID" value="MTH59974.1"/>
    <property type="molecule type" value="Genomic_DNA"/>
</dbReference>
<evidence type="ECO:0000256" key="2">
    <source>
        <dbReference type="ARBA" id="ARBA00022801"/>
    </source>
</evidence>
<keyword evidence="2 3" id="KW-0378">Hydrolase</keyword>
<sequence>MSLSRRQLLAGFGVAMLPGLLPTLLRAEGAMPAVSGAPGPFFDPEPLIAKAKLGGEVSFVVTDASGKVLSSRHADQVMAPASTLKIVTALYALEKLGPDHRFVTRVWQDGDTLILAGGGDPLLDTDGLAKLAVTAAKAWQGAAPKRFVVWGGALPQLERISSEQDEYLPYNPSLSGMILNFNRVHLNWRQGQMSLEARGRSQSPRAYTISVGAADRAKPIFTYDGSGKTEAWTIARGAMGKSGSRWLPVRRPELYAGDVFQTLCRAKGLVLPTPEVATLAPTGAEIARRESEPLSGIVKGMLKYSTNVTAEVIGIAASGAASPTASAAAMGDWLRGLLPDQQFTFHDHSGLSAQNRVSAMTLARLVAQEGSKRGLDDVLKHIPLRDEKGKSKESPIEVLAKTGTLNFVSNLAGFARTSDGREVVFAILTGDEARRAATEGQELPDGVSTWTRRSKVLQQGLIEGWIGVLPAQIAAPAVTSETVIR</sequence>
<dbReference type="Pfam" id="PF02113">
    <property type="entry name" value="Peptidase_S13"/>
    <property type="match status" value="1"/>
</dbReference>
<keyword evidence="3" id="KW-0121">Carboxypeptidase</keyword>
<protein>
    <submittedName>
        <fullName evidence="3">D-alanyl-D-alanine carboxypeptidase/D-alanyl-D-alanine-endopeptidase</fullName>
        <ecNumber evidence="3">3.4.16.4</ecNumber>
    </submittedName>
</protein>